<evidence type="ECO:0000256" key="2">
    <source>
        <dbReference type="ARBA" id="ARBA00005189"/>
    </source>
</evidence>
<evidence type="ECO:0000256" key="5">
    <source>
        <dbReference type="ARBA" id="ARBA00022516"/>
    </source>
</evidence>
<dbReference type="NCBIfam" id="TIGR02946">
    <property type="entry name" value="acyl_WS_DGAT"/>
    <property type="match status" value="1"/>
</dbReference>
<evidence type="ECO:0000256" key="8">
    <source>
        <dbReference type="ARBA" id="ARBA00023098"/>
    </source>
</evidence>
<comment type="pathway">
    <text evidence="2">Lipid metabolism.</text>
</comment>
<evidence type="ECO:0000256" key="7">
    <source>
        <dbReference type="ARBA" id="ARBA00022798"/>
    </source>
</evidence>
<keyword evidence="7" id="KW-0319">Glycerol metabolism</keyword>
<dbReference type="InterPro" id="IPR009721">
    <property type="entry name" value="O-acyltransferase_WSD1_C"/>
</dbReference>
<comment type="pathway">
    <text evidence="1">Glycerolipid metabolism; triacylglycerol biosynthesis.</text>
</comment>
<reference evidence="14 15" key="1">
    <citation type="submission" date="2023-10" db="EMBL/GenBank/DDBJ databases">
        <title>Two novel species belonging to the OM43/NOR5 clade.</title>
        <authorList>
            <person name="Park M."/>
        </authorList>
    </citation>
    <scope>NUCLEOTIDE SEQUENCE [LARGE SCALE GENOMIC DNA]</scope>
    <source>
        <strain evidence="14 15">IMCC45268</strain>
    </source>
</reference>
<dbReference type="PANTHER" id="PTHR31650:SF1">
    <property type="entry name" value="WAX ESTER SYNTHASE_DIACYLGLYCEROL ACYLTRANSFERASE 4-RELATED"/>
    <property type="match status" value="1"/>
</dbReference>
<evidence type="ECO:0000259" key="12">
    <source>
        <dbReference type="Pfam" id="PF03007"/>
    </source>
</evidence>
<dbReference type="Pfam" id="PF03007">
    <property type="entry name" value="WS_DGAT_cat"/>
    <property type="match status" value="1"/>
</dbReference>
<evidence type="ECO:0000256" key="1">
    <source>
        <dbReference type="ARBA" id="ARBA00004771"/>
    </source>
</evidence>
<dbReference type="PANTHER" id="PTHR31650">
    <property type="entry name" value="O-ACYLTRANSFERASE (WSD1-LIKE) FAMILY PROTEIN"/>
    <property type="match status" value="1"/>
</dbReference>
<dbReference type="InterPro" id="IPR004255">
    <property type="entry name" value="O-acyltransferase_WSD1_N"/>
</dbReference>
<name>A0ABZ0IHJ8_9GAMM</name>
<organism evidence="14 15">
    <name type="scientific">Congregibacter brevis</name>
    <dbReference type="NCBI Taxonomy" id="3081201"/>
    <lineage>
        <taxon>Bacteria</taxon>
        <taxon>Pseudomonadati</taxon>
        <taxon>Pseudomonadota</taxon>
        <taxon>Gammaproteobacteria</taxon>
        <taxon>Cellvibrionales</taxon>
        <taxon>Halieaceae</taxon>
        <taxon>Congregibacter</taxon>
    </lineage>
</organism>
<evidence type="ECO:0000256" key="11">
    <source>
        <dbReference type="SAM" id="MobiDB-lite"/>
    </source>
</evidence>
<proteinExistence type="inferred from homology"/>
<keyword evidence="15" id="KW-1185">Reference proteome</keyword>
<evidence type="ECO:0000256" key="9">
    <source>
        <dbReference type="ARBA" id="ARBA00023315"/>
    </source>
</evidence>
<keyword evidence="5" id="KW-0444">Lipid biosynthesis</keyword>
<sequence length="528" mass="58376">MHQLSPQDAQFLYAETEHNLTHVTSVAIYDPSTVPGGETVRFTDIIAHVRERLAYNPVFYRRLLRLPLEIDYPYWVEDEYFDLEYHMQHGRLPEPGDWRQFCIHMARYHSRPLDMNRPPWEIFVVEGLDHVKGLPKGCYALATKIHHAAVDGASLMKFFASMADGDNLGTPLVPLEAVDVGSGEIPAMPALISQAFKNNLRSPLRVAETVMRAAPGLVQAAQDSVAKRESSDKHPVPPTRFNVDLSPHKMFDARVVPLDDLKRIRQLHPGVTINDVVLAICSGALRRYLSHHDELPEESIIAWVPINARPRGADGKDLPGNNISAMTTPIFTNQENAVERLKLIRKSTQASKEARSGVSARLMTDITRHVPAATQVLASRLLLRSGAAARMCNLFISNVPGPQIPMYMNGARMVRSVGLAPLADGMGLFIGTPSYDGEMSFSVISTRELLPDIEFFMDCLEASVAELLALADAAAKPKRKTKTKAKVKTKTKAKARPKASPKARSKTAAKKRPTGKSRPATKRAPNAK</sequence>
<keyword evidence="8" id="KW-0443">Lipid metabolism</keyword>
<evidence type="ECO:0000313" key="14">
    <source>
        <dbReference type="EMBL" id="WOJ97800.1"/>
    </source>
</evidence>
<keyword evidence="9" id="KW-0012">Acyltransferase</keyword>
<gene>
    <name evidence="14" type="ORF">R0137_04290</name>
</gene>
<feature type="domain" description="O-acyltransferase WSD1 C-terminal" evidence="13">
    <location>
        <begin position="320"/>
        <end position="467"/>
    </location>
</feature>
<dbReference type="Pfam" id="PF06974">
    <property type="entry name" value="WS_DGAT_C"/>
    <property type="match status" value="1"/>
</dbReference>
<dbReference type="InterPro" id="IPR045034">
    <property type="entry name" value="O-acyltransferase_WSD1-like"/>
</dbReference>
<protein>
    <recommendedName>
        <fullName evidence="4">diacylglycerol O-acyltransferase</fullName>
        <ecNumber evidence="4">2.3.1.20</ecNumber>
    </recommendedName>
</protein>
<evidence type="ECO:0000259" key="13">
    <source>
        <dbReference type="Pfam" id="PF06974"/>
    </source>
</evidence>
<dbReference type="EMBL" id="CP136865">
    <property type="protein sequence ID" value="WOJ97800.1"/>
    <property type="molecule type" value="Genomic_DNA"/>
</dbReference>
<comment type="similarity">
    <text evidence="3">Belongs to the long-chain O-acyltransferase family.</text>
</comment>
<evidence type="ECO:0000256" key="10">
    <source>
        <dbReference type="ARBA" id="ARBA00048109"/>
    </source>
</evidence>
<dbReference type="InterPro" id="IPR014292">
    <property type="entry name" value="Acyl_transf_WS/DGAT"/>
</dbReference>
<feature type="compositionally biased region" description="Basic residues" evidence="11">
    <location>
        <begin position="476"/>
        <end position="521"/>
    </location>
</feature>
<dbReference type="EC" id="2.3.1.20" evidence="4"/>
<feature type="region of interest" description="Disordered" evidence="11">
    <location>
        <begin position="476"/>
        <end position="528"/>
    </location>
</feature>
<evidence type="ECO:0000256" key="6">
    <source>
        <dbReference type="ARBA" id="ARBA00022679"/>
    </source>
</evidence>
<evidence type="ECO:0000256" key="3">
    <source>
        <dbReference type="ARBA" id="ARBA00009587"/>
    </source>
</evidence>
<comment type="catalytic activity">
    <reaction evidence="10">
        <text>an acyl-CoA + a 1,2-diacyl-sn-glycerol = a triacyl-sn-glycerol + CoA</text>
        <dbReference type="Rhea" id="RHEA:10868"/>
        <dbReference type="ChEBI" id="CHEBI:17815"/>
        <dbReference type="ChEBI" id="CHEBI:57287"/>
        <dbReference type="ChEBI" id="CHEBI:58342"/>
        <dbReference type="ChEBI" id="CHEBI:64615"/>
        <dbReference type="EC" id="2.3.1.20"/>
    </reaction>
</comment>
<evidence type="ECO:0000313" key="15">
    <source>
        <dbReference type="Proteomes" id="UP001626549"/>
    </source>
</evidence>
<accession>A0ABZ0IHJ8</accession>
<keyword evidence="6" id="KW-0808">Transferase</keyword>
<dbReference type="RefSeq" id="WP_407328827.1">
    <property type="nucleotide sequence ID" value="NZ_CP136865.1"/>
</dbReference>
<evidence type="ECO:0000256" key="4">
    <source>
        <dbReference type="ARBA" id="ARBA00013244"/>
    </source>
</evidence>
<feature type="domain" description="O-acyltransferase WSD1-like N-terminal" evidence="12">
    <location>
        <begin position="4"/>
        <end position="277"/>
    </location>
</feature>
<dbReference type="Proteomes" id="UP001626549">
    <property type="component" value="Chromosome"/>
</dbReference>